<dbReference type="HOGENOM" id="CLU_1045604_0_0_6"/>
<reference evidence="3 4" key="2">
    <citation type="submission" date="2011-11" db="EMBL/GenBank/DDBJ databases">
        <authorList>
            <consortium name="US DOE Joint Genome Institute"/>
            <person name="Lucas S."/>
            <person name="Han J."/>
            <person name="Lapidus A."/>
            <person name="Cheng J.-F."/>
            <person name="Goodwin L."/>
            <person name="Pitluck S."/>
            <person name="Peters L."/>
            <person name="Ovchinnikova G."/>
            <person name="Zhang X."/>
            <person name="Detter J.C."/>
            <person name="Han C."/>
            <person name="Tapia R."/>
            <person name="Land M."/>
            <person name="Hauser L."/>
            <person name="Kyrpides N."/>
            <person name="Ivanova N."/>
            <person name="Pagani I."/>
            <person name="Vogl K."/>
            <person name="Liu Z."/>
            <person name="Overmann J."/>
            <person name="Frigaard N.-U."/>
            <person name="Bryant D."/>
            <person name="Woyke T."/>
        </authorList>
    </citation>
    <scope>NUCLEOTIDE SEQUENCE [LARGE SCALE GENOMIC DNA]</scope>
    <source>
        <strain evidence="3 4">970</strain>
    </source>
</reference>
<feature type="domain" description="NYN" evidence="2">
    <location>
        <begin position="27"/>
        <end position="147"/>
    </location>
</feature>
<keyword evidence="4" id="KW-1185">Reference proteome</keyword>
<dbReference type="InterPro" id="IPR021139">
    <property type="entry name" value="NYN"/>
</dbReference>
<reference evidence="4" key="1">
    <citation type="submission" date="2011-06" db="EMBL/GenBank/DDBJ databases">
        <authorList>
            <consortium name="US DOE Joint Genome Institute (JGI-PGF)"/>
            <person name="Lucas S."/>
            <person name="Han J."/>
            <person name="Lapidus A."/>
            <person name="Cheng J.-F."/>
            <person name="Goodwin L."/>
            <person name="Pitluck S."/>
            <person name="Peters L."/>
            <person name="Land M.L."/>
            <person name="Hauser L."/>
            <person name="Vogl K."/>
            <person name="Liu Z."/>
            <person name="Overmann J."/>
            <person name="Frigaard N.-U."/>
            <person name="Bryant D.A."/>
            <person name="Woyke T.J."/>
        </authorList>
    </citation>
    <scope>NUCLEOTIDE SEQUENCE [LARGE SCALE GENOMIC DNA]</scope>
    <source>
        <strain evidence="4">970</strain>
    </source>
</reference>
<gene>
    <name evidence="3" type="ORF">Thi970DRAFT_02755</name>
</gene>
<dbReference type="RefSeq" id="WP_009149373.1">
    <property type="nucleotide sequence ID" value="NZ_CP121471.1"/>
</dbReference>
<accession>H8Z1E0</accession>
<evidence type="ECO:0000259" key="2">
    <source>
        <dbReference type="Pfam" id="PF01936"/>
    </source>
</evidence>
<evidence type="ECO:0000313" key="3">
    <source>
        <dbReference type="EMBL" id="EIC22489.1"/>
    </source>
</evidence>
<protein>
    <recommendedName>
        <fullName evidence="2">NYN domain-containing protein</fullName>
    </recommendedName>
</protein>
<dbReference type="eggNOG" id="COG1432">
    <property type="taxonomic scope" value="Bacteria"/>
</dbReference>
<dbReference type="Pfam" id="PF01936">
    <property type="entry name" value="NYN"/>
    <property type="match status" value="1"/>
</dbReference>
<dbReference type="OrthoDB" id="5762858at2"/>
<evidence type="ECO:0000313" key="4">
    <source>
        <dbReference type="Proteomes" id="UP000002964"/>
    </source>
</evidence>
<dbReference type="GO" id="GO:0004540">
    <property type="term" value="F:RNA nuclease activity"/>
    <property type="evidence" value="ECO:0007669"/>
    <property type="project" value="InterPro"/>
</dbReference>
<dbReference type="EMBL" id="JH603169">
    <property type="protein sequence ID" value="EIC22489.1"/>
    <property type="molecule type" value="Genomic_DNA"/>
</dbReference>
<dbReference type="Proteomes" id="UP000002964">
    <property type="component" value="Unassembled WGS sequence"/>
</dbReference>
<proteinExistence type="predicted"/>
<dbReference type="STRING" id="631362.Thi970DRAFT_02755"/>
<sequence length="266" mass="28456">MNDALSADAYTHNPDGRSSQRDRIAFALYIDADNQSAHSAAALVEVLQQDIGGHIALVIVAGNNKANRNESWINALREQIPDLPIENLSVPCRPNAADIALILALGEGMAEHRLNQTRVVIVSRDTLLLDAAEQIKRSGVRLFVAYSDGEVPTARRTNLLTLLLPSPIESSREPVITVTPTGARTAPSPTPLQSAPSDTVKTEVAAAVAYVRANCQKQPGGGYSSSEVGQALAKLGYSTPAERRHILAQFPKFQTQGSGAQKCLVF</sequence>
<organism evidence="3 4">
    <name type="scientific">Thiorhodovibrio frisius</name>
    <dbReference type="NCBI Taxonomy" id="631362"/>
    <lineage>
        <taxon>Bacteria</taxon>
        <taxon>Pseudomonadati</taxon>
        <taxon>Pseudomonadota</taxon>
        <taxon>Gammaproteobacteria</taxon>
        <taxon>Chromatiales</taxon>
        <taxon>Chromatiaceae</taxon>
        <taxon>Thiorhodovibrio</taxon>
    </lineage>
</organism>
<evidence type="ECO:0000256" key="1">
    <source>
        <dbReference type="SAM" id="MobiDB-lite"/>
    </source>
</evidence>
<name>H8Z1E0_9GAMM</name>
<dbReference type="AlphaFoldDB" id="H8Z1E0"/>
<feature type="region of interest" description="Disordered" evidence="1">
    <location>
        <begin position="179"/>
        <end position="198"/>
    </location>
</feature>